<dbReference type="GO" id="GO:0008168">
    <property type="term" value="F:methyltransferase activity"/>
    <property type="evidence" value="ECO:0007669"/>
    <property type="project" value="InterPro"/>
</dbReference>
<dbReference type="PROSITE" id="PS50889">
    <property type="entry name" value="S4"/>
    <property type="match status" value="1"/>
</dbReference>
<dbReference type="InterPro" id="IPR029063">
    <property type="entry name" value="SAM-dependent_MTases_sf"/>
</dbReference>
<proteinExistence type="inferred from homology"/>
<accession>E1I9X8</accession>
<dbReference type="SUPFAM" id="SSF55174">
    <property type="entry name" value="Alpha-L RNA-binding motif"/>
    <property type="match status" value="1"/>
</dbReference>
<dbReference type="eggNOG" id="COG1189">
    <property type="taxonomic scope" value="Bacteria"/>
</dbReference>
<dbReference type="SMART" id="SM00363">
    <property type="entry name" value="S4"/>
    <property type="match status" value="1"/>
</dbReference>
<protein>
    <submittedName>
        <fullName evidence="5">Hemolysin A</fullName>
    </submittedName>
</protein>
<dbReference type="Pfam" id="PF01479">
    <property type="entry name" value="S4"/>
    <property type="match status" value="1"/>
</dbReference>
<evidence type="ECO:0000313" key="5">
    <source>
        <dbReference type="EMBL" id="EFO81980.1"/>
    </source>
</evidence>
<evidence type="ECO:0000313" key="6">
    <source>
        <dbReference type="Proteomes" id="UP000054010"/>
    </source>
</evidence>
<evidence type="ECO:0000256" key="2">
    <source>
        <dbReference type="ARBA" id="ARBA00029460"/>
    </source>
</evidence>
<dbReference type="Proteomes" id="UP000054010">
    <property type="component" value="Unassembled WGS sequence"/>
</dbReference>
<evidence type="ECO:0000256" key="1">
    <source>
        <dbReference type="ARBA" id="ARBA00022884"/>
    </source>
</evidence>
<name>E1I9X8_9CHLR</name>
<dbReference type="HOGENOM" id="CLU_058015_2_0_0"/>
<dbReference type="InterPro" id="IPR036986">
    <property type="entry name" value="S4_RNA-bd_sf"/>
</dbReference>
<keyword evidence="6" id="KW-1185">Reference proteome</keyword>
<dbReference type="Pfam" id="PF01728">
    <property type="entry name" value="FtsJ"/>
    <property type="match status" value="1"/>
</dbReference>
<dbReference type="PIRSF" id="PIRSF005578">
    <property type="entry name" value="TlyA"/>
    <property type="match status" value="1"/>
</dbReference>
<dbReference type="InterPro" id="IPR002877">
    <property type="entry name" value="RNA_MeTrfase_FtsJ_dom"/>
</dbReference>
<feature type="domain" description="RNA-binding S4" evidence="4">
    <location>
        <begin position="4"/>
        <end position="68"/>
    </location>
</feature>
<dbReference type="SUPFAM" id="SSF53335">
    <property type="entry name" value="S-adenosyl-L-methionine-dependent methyltransferases"/>
    <property type="match status" value="1"/>
</dbReference>
<dbReference type="GO" id="GO:0003723">
    <property type="term" value="F:RNA binding"/>
    <property type="evidence" value="ECO:0007669"/>
    <property type="project" value="UniProtKB-KW"/>
</dbReference>
<sequence length="261" mass="27414">MPKIRLDQLLVSRGLAETRSKAQALLMAGSVRVNGQPAGKPGAMVDAEVEIEVTAGLPYASRGGHKLAHALDRFGIDPAGLVMLDAGASTGGFTDVLLQRGAARVYAVDVGYGILDYRLRADPRVVVLERTNIRHVERLAEVVDGAVVDVSFISLKLVLPALQRLVTPNGWIVALIKPQFEAGPEHVGKGGVVREPATHRAVLREVLAAAQALGLTPCGLERSPILGPAGNVEFLVWLQAGGVALEIEAGIAAVMQATPTP</sequence>
<dbReference type="AlphaFoldDB" id="E1I9X8"/>
<organism evidence="5 6">
    <name type="scientific">Oscillochloris trichoides DG-6</name>
    <dbReference type="NCBI Taxonomy" id="765420"/>
    <lineage>
        <taxon>Bacteria</taxon>
        <taxon>Bacillati</taxon>
        <taxon>Chloroflexota</taxon>
        <taxon>Chloroflexia</taxon>
        <taxon>Chloroflexales</taxon>
        <taxon>Chloroflexineae</taxon>
        <taxon>Oscillochloridaceae</taxon>
        <taxon>Oscillochloris</taxon>
    </lineage>
</organism>
<dbReference type="InterPro" id="IPR002942">
    <property type="entry name" value="S4_RNA-bd"/>
</dbReference>
<dbReference type="PANTHER" id="PTHR32319">
    <property type="entry name" value="BACTERIAL HEMOLYSIN-LIKE PROTEIN"/>
    <property type="match status" value="1"/>
</dbReference>
<comment type="caution">
    <text evidence="5">The sequence shown here is derived from an EMBL/GenBank/DDBJ whole genome shotgun (WGS) entry which is preliminary data.</text>
</comment>
<dbReference type="STRING" id="765420.OSCT_0129"/>
<reference evidence="5 6" key="1">
    <citation type="journal article" date="2011" name="J. Bacteriol.">
        <title>Draft genome sequence of the anoxygenic filamentous phototrophic bacterium Oscillochloris trichoides subsp. DG-6.</title>
        <authorList>
            <person name="Kuznetsov B.B."/>
            <person name="Ivanovsky R.N."/>
            <person name="Keppen O.I."/>
            <person name="Sukhacheva M.V."/>
            <person name="Bumazhkin B.K."/>
            <person name="Patutina E.O."/>
            <person name="Beletsky A.V."/>
            <person name="Mardanov A.V."/>
            <person name="Baslerov R.V."/>
            <person name="Panteleeva A.N."/>
            <person name="Kolganova T.V."/>
            <person name="Ravin N.V."/>
            <person name="Skryabin K.G."/>
        </authorList>
    </citation>
    <scope>NUCLEOTIDE SEQUENCE [LARGE SCALE GENOMIC DNA]</scope>
    <source>
        <strain evidence="5 6">DG-6</strain>
    </source>
</reference>
<evidence type="ECO:0000256" key="3">
    <source>
        <dbReference type="PROSITE-ProRule" id="PRU00182"/>
    </source>
</evidence>
<dbReference type="InterPro" id="IPR047048">
    <property type="entry name" value="TlyA"/>
</dbReference>
<gene>
    <name evidence="5" type="ORF">OSCT_0129</name>
</gene>
<dbReference type="Gene3D" id="3.40.50.150">
    <property type="entry name" value="Vaccinia Virus protein VP39"/>
    <property type="match status" value="1"/>
</dbReference>
<evidence type="ECO:0000259" key="4">
    <source>
        <dbReference type="SMART" id="SM00363"/>
    </source>
</evidence>
<keyword evidence="1 3" id="KW-0694">RNA-binding</keyword>
<dbReference type="PANTHER" id="PTHR32319:SF0">
    <property type="entry name" value="BACTERIAL HEMOLYSIN-LIKE PROTEIN"/>
    <property type="match status" value="1"/>
</dbReference>
<dbReference type="CDD" id="cd02440">
    <property type="entry name" value="AdoMet_MTases"/>
    <property type="match status" value="1"/>
</dbReference>
<dbReference type="InterPro" id="IPR004538">
    <property type="entry name" value="Hemolysin_A/TlyA"/>
</dbReference>
<dbReference type="GO" id="GO:0032259">
    <property type="term" value="P:methylation"/>
    <property type="evidence" value="ECO:0007669"/>
    <property type="project" value="InterPro"/>
</dbReference>
<dbReference type="CDD" id="cd00165">
    <property type="entry name" value="S4"/>
    <property type="match status" value="1"/>
</dbReference>
<dbReference type="EMBL" id="ADVR01000003">
    <property type="protein sequence ID" value="EFO81980.1"/>
    <property type="molecule type" value="Genomic_DNA"/>
</dbReference>
<dbReference type="OrthoDB" id="9784736at2"/>
<comment type="similarity">
    <text evidence="2">Belongs to the TlyA family.</text>
</comment>
<dbReference type="NCBIfam" id="TIGR00478">
    <property type="entry name" value="tly"/>
    <property type="match status" value="1"/>
</dbReference>
<dbReference type="Gene3D" id="3.10.290.10">
    <property type="entry name" value="RNA-binding S4 domain"/>
    <property type="match status" value="1"/>
</dbReference>